<gene>
    <name evidence="2" type="ORF">NCGR_LOCUS33316</name>
</gene>
<evidence type="ECO:0000256" key="1">
    <source>
        <dbReference type="SAM" id="MobiDB-lite"/>
    </source>
</evidence>
<evidence type="ECO:0000313" key="2">
    <source>
        <dbReference type="EMBL" id="CAD6249495.1"/>
    </source>
</evidence>
<sequence length="247" mass="26715">MTYQLREGSAGCSSNHNEGVERSGWLACFGGTDTGRRFGTAYTGDEEGDELNSYGARFDTCQFFTKLEQGPQLLDLVDKILVVRVSSPEFAPIPIPFYHPCYFQQVSQQPHAPQGSSHVSPHGDKARRPRLVPAPPPARRHSRAARLAETSRTTKTPSAPAEVTETKRPDPSPAVGRRRQGRVCGRRGHSGGIGAVWAAERWGAAARRRHGYVGRDEEGGERLVRAGAGAAAAAAAEAEMARWEGAQ</sequence>
<accession>A0A811Q091</accession>
<organism evidence="2 3">
    <name type="scientific">Miscanthus lutarioriparius</name>
    <dbReference type="NCBI Taxonomy" id="422564"/>
    <lineage>
        <taxon>Eukaryota</taxon>
        <taxon>Viridiplantae</taxon>
        <taxon>Streptophyta</taxon>
        <taxon>Embryophyta</taxon>
        <taxon>Tracheophyta</taxon>
        <taxon>Spermatophyta</taxon>
        <taxon>Magnoliopsida</taxon>
        <taxon>Liliopsida</taxon>
        <taxon>Poales</taxon>
        <taxon>Poaceae</taxon>
        <taxon>PACMAD clade</taxon>
        <taxon>Panicoideae</taxon>
        <taxon>Andropogonodae</taxon>
        <taxon>Andropogoneae</taxon>
        <taxon>Saccharinae</taxon>
        <taxon>Miscanthus</taxon>
    </lineage>
</organism>
<dbReference type="Proteomes" id="UP000604825">
    <property type="component" value="Unassembled WGS sequence"/>
</dbReference>
<feature type="region of interest" description="Disordered" evidence="1">
    <location>
        <begin position="108"/>
        <end position="188"/>
    </location>
</feature>
<comment type="caution">
    <text evidence="2">The sequence shown here is derived from an EMBL/GenBank/DDBJ whole genome shotgun (WGS) entry which is preliminary data.</text>
</comment>
<name>A0A811Q091_9POAL</name>
<dbReference type="AlphaFoldDB" id="A0A811Q091"/>
<feature type="compositionally biased region" description="Polar residues" evidence="1">
    <location>
        <begin position="108"/>
        <end position="119"/>
    </location>
</feature>
<keyword evidence="3" id="KW-1185">Reference proteome</keyword>
<dbReference type="EMBL" id="CAJGYO010000008">
    <property type="protein sequence ID" value="CAD6249495.1"/>
    <property type="molecule type" value="Genomic_DNA"/>
</dbReference>
<evidence type="ECO:0000313" key="3">
    <source>
        <dbReference type="Proteomes" id="UP000604825"/>
    </source>
</evidence>
<protein>
    <submittedName>
        <fullName evidence="2">Uncharacterized protein</fullName>
    </submittedName>
</protein>
<reference evidence="2" key="1">
    <citation type="submission" date="2020-10" db="EMBL/GenBank/DDBJ databases">
        <authorList>
            <person name="Han B."/>
            <person name="Lu T."/>
            <person name="Zhao Q."/>
            <person name="Huang X."/>
            <person name="Zhao Y."/>
        </authorList>
    </citation>
    <scope>NUCLEOTIDE SEQUENCE</scope>
</reference>
<feature type="compositionally biased region" description="Basic residues" evidence="1">
    <location>
        <begin position="176"/>
        <end position="188"/>
    </location>
</feature>
<proteinExistence type="predicted"/>